<evidence type="ECO:0000256" key="7">
    <source>
        <dbReference type="RuleBase" id="RU003792"/>
    </source>
</evidence>
<comment type="function">
    <text evidence="4">Formation of pseudouridine at positions 38, 39 and 40 in the anticodon stem and loop of transfer RNAs.</text>
</comment>
<dbReference type="HAMAP" id="MF_00171">
    <property type="entry name" value="TruA"/>
    <property type="match status" value="1"/>
</dbReference>
<dbReference type="PANTHER" id="PTHR11142">
    <property type="entry name" value="PSEUDOURIDYLATE SYNTHASE"/>
    <property type="match status" value="1"/>
</dbReference>
<evidence type="ECO:0000256" key="4">
    <source>
        <dbReference type="HAMAP-Rule" id="MF_00171"/>
    </source>
</evidence>
<dbReference type="GO" id="GO:0031119">
    <property type="term" value="P:tRNA pseudouridine synthesis"/>
    <property type="evidence" value="ECO:0007669"/>
    <property type="project" value="UniProtKB-UniRule"/>
</dbReference>
<dbReference type="NCBIfam" id="TIGR00071">
    <property type="entry name" value="hisT_truA"/>
    <property type="match status" value="1"/>
</dbReference>
<dbReference type="CDD" id="cd02570">
    <property type="entry name" value="PseudoU_synth_EcTruA"/>
    <property type="match status" value="1"/>
</dbReference>
<dbReference type="InterPro" id="IPR020094">
    <property type="entry name" value="TruA/RsuA/RluB/E/F_N"/>
</dbReference>
<feature type="active site" description="Nucleophile" evidence="4 5">
    <location>
        <position position="52"/>
    </location>
</feature>
<evidence type="ECO:0000256" key="2">
    <source>
        <dbReference type="ARBA" id="ARBA00022694"/>
    </source>
</evidence>
<dbReference type="InterPro" id="IPR020103">
    <property type="entry name" value="PsdUridine_synth_cat_dom_sf"/>
</dbReference>
<dbReference type="InterPro" id="IPR020095">
    <property type="entry name" value="PsdUridine_synth_TruA_C"/>
</dbReference>
<evidence type="ECO:0000256" key="3">
    <source>
        <dbReference type="ARBA" id="ARBA00023235"/>
    </source>
</evidence>
<protein>
    <recommendedName>
        <fullName evidence="4">tRNA pseudouridine synthase A</fullName>
        <ecNumber evidence="4">5.4.99.12</ecNumber>
    </recommendedName>
    <alternativeName>
        <fullName evidence="4">tRNA pseudouridine(38-40) synthase</fullName>
    </alternativeName>
    <alternativeName>
        <fullName evidence="4">tRNA pseudouridylate synthase I</fullName>
    </alternativeName>
    <alternativeName>
        <fullName evidence="4">tRNA-uridine isomerase I</fullName>
    </alternativeName>
</protein>
<dbReference type="Pfam" id="PF01416">
    <property type="entry name" value="PseudoU_synth_1"/>
    <property type="match status" value="2"/>
</dbReference>
<sequence>MRNILLTLSYKGTRYHGSQVQKNALSVTQVVQDAIQAVYHQRYDIKGCSRTDAGVHANMYCLNFRTESPMPVRKIPLALNAHLPGDISVYRAQQVPDDFHARYSCSEKEYVYKLLDTRFGSPFYEELSYVRGFGLNADDLHRQAQQLVGTHDFRAFCSQKTDQQNTTRTVSHFSVQRCGDLVTFTVRADGFLYNMVRIMVGTLIGLGTGTVHHRIDTILNSGDRSLAGHTAPARGLYLNRVFYPDIRP</sequence>
<name>A0A1C6K638_9FIRM</name>
<evidence type="ECO:0000313" key="9">
    <source>
        <dbReference type="EMBL" id="SCJ89405.1"/>
    </source>
</evidence>
<dbReference type="Gene3D" id="3.30.70.580">
    <property type="entry name" value="Pseudouridine synthase I, catalytic domain, N-terminal subdomain"/>
    <property type="match status" value="1"/>
</dbReference>
<comment type="subunit">
    <text evidence="4">Homodimer.</text>
</comment>
<feature type="domain" description="Pseudouridine synthase I TruA alpha/beta" evidence="8">
    <location>
        <begin position="144"/>
        <end position="244"/>
    </location>
</feature>
<feature type="domain" description="Pseudouridine synthase I TruA alpha/beta" evidence="8">
    <location>
        <begin position="9"/>
        <end position="104"/>
    </location>
</feature>
<dbReference type="GO" id="GO:0160147">
    <property type="term" value="F:tRNA pseudouridine(38-40) synthase activity"/>
    <property type="evidence" value="ECO:0007669"/>
    <property type="project" value="UniProtKB-EC"/>
</dbReference>
<dbReference type="AlphaFoldDB" id="A0A1C6K638"/>
<gene>
    <name evidence="4 9" type="primary">truA</name>
    <name evidence="9" type="ORF">SAMEA3545359_02624</name>
</gene>
<evidence type="ECO:0000259" key="8">
    <source>
        <dbReference type="Pfam" id="PF01416"/>
    </source>
</evidence>
<reference evidence="9" key="1">
    <citation type="submission" date="2015-09" db="EMBL/GenBank/DDBJ databases">
        <authorList>
            <consortium name="Pathogen Informatics"/>
        </authorList>
    </citation>
    <scope>NUCLEOTIDE SEQUENCE</scope>
    <source>
        <strain evidence="9">2789STDY5834896</strain>
    </source>
</reference>
<comment type="similarity">
    <text evidence="1 4 7">Belongs to the tRNA pseudouridine synthase TruA family.</text>
</comment>
<evidence type="ECO:0000256" key="1">
    <source>
        <dbReference type="ARBA" id="ARBA00009375"/>
    </source>
</evidence>
<dbReference type="FunFam" id="3.30.70.580:FF:000001">
    <property type="entry name" value="tRNA pseudouridine synthase A"/>
    <property type="match status" value="1"/>
</dbReference>
<evidence type="ECO:0000256" key="5">
    <source>
        <dbReference type="PIRSR" id="PIRSR001430-1"/>
    </source>
</evidence>
<dbReference type="EC" id="5.4.99.12" evidence="4"/>
<dbReference type="Gene3D" id="3.30.70.660">
    <property type="entry name" value="Pseudouridine synthase I, catalytic domain, C-terminal subdomain"/>
    <property type="match status" value="1"/>
</dbReference>
<comment type="catalytic activity">
    <reaction evidence="4 7">
        <text>uridine(38/39/40) in tRNA = pseudouridine(38/39/40) in tRNA</text>
        <dbReference type="Rhea" id="RHEA:22376"/>
        <dbReference type="Rhea" id="RHEA-COMP:10085"/>
        <dbReference type="Rhea" id="RHEA-COMP:10087"/>
        <dbReference type="ChEBI" id="CHEBI:65314"/>
        <dbReference type="ChEBI" id="CHEBI:65315"/>
        <dbReference type="EC" id="5.4.99.12"/>
    </reaction>
</comment>
<dbReference type="GO" id="GO:0003723">
    <property type="term" value="F:RNA binding"/>
    <property type="evidence" value="ECO:0007669"/>
    <property type="project" value="InterPro"/>
</dbReference>
<comment type="caution">
    <text evidence="4">Lacks conserved residue(s) required for the propagation of feature annotation.</text>
</comment>
<organism evidence="9">
    <name type="scientific">uncultured Anaerotruncus sp</name>
    <dbReference type="NCBI Taxonomy" id="905011"/>
    <lineage>
        <taxon>Bacteria</taxon>
        <taxon>Bacillati</taxon>
        <taxon>Bacillota</taxon>
        <taxon>Clostridia</taxon>
        <taxon>Eubacteriales</taxon>
        <taxon>Oscillospiraceae</taxon>
        <taxon>Anaerotruncus</taxon>
        <taxon>environmental samples</taxon>
    </lineage>
</organism>
<dbReference type="InterPro" id="IPR020097">
    <property type="entry name" value="PsdUridine_synth_TruA_a/b_dom"/>
</dbReference>
<evidence type="ECO:0000256" key="6">
    <source>
        <dbReference type="PIRSR" id="PIRSR001430-2"/>
    </source>
</evidence>
<accession>A0A1C6K638</accession>
<dbReference type="PANTHER" id="PTHR11142:SF0">
    <property type="entry name" value="TRNA PSEUDOURIDINE SYNTHASE-LIKE 1"/>
    <property type="match status" value="1"/>
</dbReference>
<dbReference type="PIRSF" id="PIRSF001430">
    <property type="entry name" value="tRNA_psdUrid_synth"/>
    <property type="match status" value="1"/>
</dbReference>
<dbReference type="InterPro" id="IPR001406">
    <property type="entry name" value="PsdUridine_synth_TruA"/>
</dbReference>
<proteinExistence type="inferred from homology"/>
<feature type="binding site" evidence="4 6">
    <location>
        <position position="110"/>
    </location>
    <ligand>
        <name>substrate</name>
    </ligand>
</feature>
<dbReference type="SUPFAM" id="SSF55120">
    <property type="entry name" value="Pseudouridine synthase"/>
    <property type="match status" value="1"/>
</dbReference>
<dbReference type="EMBL" id="FMHG01000003">
    <property type="protein sequence ID" value="SCJ89405.1"/>
    <property type="molecule type" value="Genomic_DNA"/>
</dbReference>
<keyword evidence="2 4" id="KW-0819">tRNA processing</keyword>
<keyword evidence="3 4" id="KW-0413">Isomerase</keyword>